<proteinExistence type="predicted"/>
<feature type="region of interest" description="Disordered" evidence="1">
    <location>
        <begin position="154"/>
        <end position="181"/>
    </location>
</feature>
<keyword evidence="2" id="KW-0732">Signal</keyword>
<evidence type="ECO:0000256" key="1">
    <source>
        <dbReference type="SAM" id="MobiDB-lite"/>
    </source>
</evidence>
<evidence type="ECO:0000256" key="2">
    <source>
        <dbReference type="SAM" id="SignalP"/>
    </source>
</evidence>
<evidence type="ECO:0000313" key="4">
    <source>
        <dbReference type="Proteomes" id="UP001593940"/>
    </source>
</evidence>
<feature type="chain" id="PRO_5045887659" description="DUF5666 domain-containing protein" evidence="2">
    <location>
        <begin position="25"/>
        <end position="273"/>
    </location>
</feature>
<feature type="region of interest" description="Disordered" evidence="1">
    <location>
        <begin position="25"/>
        <end position="69"/>
    </location>
</feature>
<feature type="compositionally biased region" description="Low complexity" evidence="1">
    <location>
        <begin position="25"/>
        <end position="56"/>
    </location>
</feature>
<dbReference type="RefSeq" id="WP_377030488.1">
    <property type="nucleotide sequence ID" value="NZ_JBHOMY010000057.1"/>
</dbReference>
<gene>
    <name evidence="3" type="ORF">ACETIH_18070</name>
</gene>
<reference evidence="3 4" key="1">
    <citation type="submission" date="2024-09" db="EMBL/GenBank/DDBJ databases">
        <title>Nodulacao em especies de Leguminosae Basais da Amazonia e Caracterizacao dos Rizobios e Bacterias Associadas aos Nodulos.</title>
        <authorList>
            <person name="Jambeiro I.C.A."/>
            <person name="Lopes I.S."/>
            <person name="Aguiar E.R.G.R."/>
            <person name="Santos A.F.J."/>
            <person name="Dos Santos J.M.F."/>
            <person name="Gross E."/>
        </authorList>
    </citation>
    <scope>NUCLEOTIDE SEQUENCE [LARGE SCALE GENOMIC DNA]</scope>
    <source>
        <strain evidence="3 4">BRUESC1165</strain>
    </source>
</reference>
<name>A0ABV6YBB5_9HYPH</name>
<protein>
    <recommendedName>
        <fullName evidence="5">DUF5666 domain-containing protein</fullName>
    </recommendedName>
</protein>
<comment type="caution">
    <text evidence="3">The sequence shown here is derived from an EMBL/GenBank/DDBJ whole genome shotgun (WGS) entry which is preliminary data.</text>
</comment>
<feature type="region of interest" description="Disordered" evidence="1">
    <location>
        <begin position="224"/>
        <end position="273"/>
    </location>
</feature>
<dbReference type="Proteomes" id="UP001593940">
    <property type="component" value="Unassembled WGS sequence"/>
</dbReference>
<feature type="signal peptide" evidence="2">
    <location>
        <begin position="1"/>
        <end position="24"/>
    </location>
</feature>
<evidence type="ECO:0000313" key="3">
    <source>
        <dbReference type="EMBL" id="MFC1458572.1"/>
    </source>
</evidence>
<accession>A0ABV6YBB5</accession>
<feature type="compositionally biased region" description="Gly residues" evidence="1">
    <location>
        <begin position="260"/>
        <end position="273"/>
    </location>
</feature>
<sequence>MTAVSSNTLVALALSTALAGPALAQQQGGQTGQRGNQQTQQNQQQFGQQRQRNQQQARAPEQYRQEQGRVVQVRPARVRGVNTPNYLVVIETRPGRRVVADVGQGQRSQNLQAGTPIAVRGQIVRVGNRGALLLADAIRVNNQTYDVNRPAYRRTGMSNMESGNQQLGQSSGSNRYQDRASLRRQLRQAGFQSIRILDASFLVQAQTPNGSTVLMMVDPPHAALLATGGIPDRQGQSSGSSQGRSQPGQNSQQGNASSQGGSGNQSGSTGSGG</sequence>
<feature type="compositionally biased region" description="Low complexity" evidence="1">
    <location>
        <begin position="162"/>
        <end position="174"/>
    </location>
</feature>
<evidence type="ECO:0008006" key="5">
    <source>
        <dbReference type="Google" id="ProtNLM"/>
    </source>
</evidence>
<feature type="compositionally biased region" description="Low complexity" evidence="1">
    <location>
        <begin position="234"/>
        <end position="259"/>
    </location>
</feature>
<keyword evidence="4" id="KW-1185">Reference proteome</keyword>
<dbReference type="EMBL" id="JBHOMY010000057">
    <property type="protein sequence ID" value="MFC1458572.1"/>
    <property type="molecule type" value="Genomic_DNA"/>
</dbReference>
<organism evidence="3 4">
    <name type="scientific">Microvirga arabica</name>
    <dbReference type="NCBI Taxonomy" id="1128671"/>
    <lineage>
        <taxon>Bacteria</taxon>
        <taxon>Pseudomonadati</taxon>
        <taxon>Pseudomonadota</taxon>
        <taxon>Alphaproteobacteria</taxon>
        <taxon>Hyphomicrobiales</taxon>
        <taxon>Methylobacteriaceae</taxon>
        <taxon>Microvirga</taxon>
    </lineage>
</organism>